<dbReference type="GO" id="GO:0006397">
    <property type="term" value="P:mRNA processing"/>
    <property type="evidence" value="ECO:0007669"/>
    <property type="project" value="UniProtKB-KW"/>
</dbReference>
<dbReference type="SUPFAM" id="SSF49879">
    <property type="entry name" value="SMAD/FHA domain"/>
    <property type="match status" value="1"/>
</dbReference>
<gene>
    <name evidence="14" type="ORF">EGW08_011225</name>
</gene>
<evidence type="ECO:0000256" key="9">
    <source>
        <dbReference type="ARBA" id="ARBA00023187"/>
    </source>
</evidence>
<feature type="compositionally biased region" description="Basic residues" evidence="12">
    <location>
        <begin position="46"/>
        <end position="63"/>
    </location>
</feature>
<dbReference type="GO" id="GO:0008380">
    <property type="term" value="P:RNA splicing"/>
    <property type="evidence" value="ECO:0007669"/>
    <property type="project" value="UniProtKB-KW"/>
</dbReference>
<feature type="compositionally biased region" description="Basic and acidic residues" evidence="12">
    <location>
        <begin position="193"/>
        <end position="202"/>
    </location>
</feature>
<comment type="function">
    <text evidence="11">Required for pre-mRNA splicing as component of the spliceosome. As a component of the minor spliceosome, involved in the splicing of U12-type introns in pre-mRNAs. Down-regulates NF-kappa-B signaling by competing with RELA for CREBBP/EP300 binding. Involved in the microRNA (miRNA) biogenesis. May be involved in cyclin-D1/CCND1 mRNA stability through the SNARP complex which associates with both the 3'end of the CCND1 gene and its mRNA.</text>
</comment>
<evidence type="ECO:0000256" key="7">
    <source>
        <dbReference type="ARBA" id="ARBA00023054"/>
    </source>
</evidence>
<evidence type="ECO:0000256" key="10">
    <source>
        <dbReference type="ARBA" id="ARBA00023242"/>
    </source>
</evidence>
<dbReference type="InterPro" id="IPR050923">
    <property type="entry name" value="Cell_Proc_Reg/RNA_Proc"/>
</dbReference>
<keyword evidence="5" id="KW-0747">Spliceosome</keyword>
<dbReference type="CDD" id="cd22718">
    <property type="entry name" value="FHA_SNIP1"/>
    <property type="match status" value="1"/>
</dbReference>
<dbReference type="AlphaFoldDB" id="A0A433THH5"/>
<keyword evidence="9" id="KW-0508">mRNA splicing</keyword>
<evidence type="ECO:0000256" key="2">
    <source>
        <dbReference type="ARBA" id="ARBA00022499"/>
    </source>
</evidence>
<evidence type="ECO:0000256" key="5">
    <source>
        <dbReference type="ARBA" id="ARBA00022728"/>
    </source>
</evidence>
<evidence type="ECO:0000256" key="4">
    <source>
        <dbReference type="ARBA" id="ARBA00022664"/>
    </source>
</evidence>
<accession>A0A433THH5</accession>
<dbReference type="EMBL" id="RQTK01000360">
    <property type="protein sequence ID" value="RUS81020.1"/>
    <property type="molecule type" value="Genomic_DNA"/>
</dbReference>
<dbReference type="PROSITE" id="PS50006">
    <property type="entry name" value="FHA_DOMAIN"/>
    <property type="match status" value="1"/>
</dbReference>
<evidence type="ECO:0000256" key="11">
    <source>
        <dbReference type="ARBA" id="ARBA00055964"/>
    </source>
</evidence>
<dbReference type="Gene3D" id="2.60.200.20">
    <property type="match status" value="1"/>
</dbReference>
<feature type="region of interest" description="Disordered" evidence="12">
    <location>
        <begin position="1"/>
        <end position="215"/>
    </location>
</feature>
<dbReference type="GO" id="GO:0031047">
    <property type="term" value="P:regulatory ncRNA-mediated gene silencing"/>
    <property type="evidence" value="ECO:0007669"/>
    <property type="project" value="UniProtKB-KW"/>
</dbReference>
<sequence length="370" mass="43224">MPTEQKRHKHSRNHSPYEEEEHKRKKSHKRHHSESSSEEESESVRRKQHKHKHGKEGRHKKSSGSREELRDEISGGERGRNHKSESNDMGREDLSNRHRRHGSADRQGRSREHVSHHHSHRSRRSSTEFDPSIRIKQEKDDRNFQQQQRVRQEYNERRRDARRDRDIAGGDHGLNTDAPRVKSEPGTVNPENVGEKENETAERQQPNFGLSGKLTEDTNTFRGVVIKYNEPPEAMKPKRRWRLYPFKGQESLPVLHIHRQSAFLLGRDRRIADIPVDHPSCSKQQAVLQFRAMPYTRPDGTPGRRVRPYIIDLESANGTYLNGEQIEASRYYELKEKDVIKFGFSSREYVVLHDAVDVSEVVAGEDMEEA</sequence>
<keyword evidence="3" id="KW-0597">Phosphoprotein</keyword>
<feature type="compositionally biased region" description="Basic and acidic residues" evidence="12">
    <location>
        <begin position="64"/>
        <end position="113"/>
    </location>
</feature>
<feature type="domain" description="FHA" evidence="13">
    <location>
        <begin position="263"/>
        <end position="326"/>
    </location>
</feature>
<name>A0A433THH5_ELYCH</name>
<evidence type="ECO:0000256" key="8">
    <source>
        <dbReference type="ARBA" id="ARBA00023158"/>
    </source>
</evidence>
<reference evidence="14 15" key="1">
    <citation type="submission" date="2019-01" db="EMBL/GenBank/DDBJ databases">
        <title>A draft genome assembly of the solar-powered sea slug Elysia chlorotica.</title>
        <authorList>
            <person name="Cai H."/>
            <person name="Li Q."/>
            <person name="Fang X."/>
            <person name="Li J."/>
            <person name="Curtis N.E."/>
            <person name="Altenburger A."/>
            <person name="Shibata T."/>
            <person name="Feng M."/>
            <person name="Maeda T."/>
            <person name="Schwartz J.A."/>
            <person name="Shigenobu S."/>
            <person name="Lundholm N."/>
            <person name="Nishiyama T."/>
            <person name="Yang H."/>
            <person name="Hasebe M."/>
            <person name="Li S."/>
            <person name="Pierce S.K."/>
            <person name="Wang J."/>
        </authorList>
    </citation>
    <scope>NUCLEOTIDE SEQUENCE [LARGE SCALE GENOMIC DNA]</scope>
    <source>
        <strain evidence="14">EC2010</strain>
        <tissue evidence="14">Whole organism of an adult</tissue>
    </source>
</reference>
<keyword evidence="4" id="KW-0507">mRNA processing</keyword>
<evidence type="ECO:0000313" key="15">
    <source>
        <dbReference type="Proteomes" id="UP000271974"/>
    </source>
</evidence>
<dbReference type="Proteomes" id="UP000271974">
    <property type="component" value="Unassembled WGS sequence"/>
</dbReference>
<dbReference type="Pfam" id="PF00498">
    <property type="entry name" value="FHA"/>
    <property type="match status" value="1"/>
</dbReference>
<keyword evidence="2" id="KW-1017">Isopeptide bond</keyword>
<dbReference type="SMART" id="SM00240">
    <property type="entry name" value="FHA"/>
    <property type="match status" value="1"/>
</dbReference>
<evidence type="ECO:0000256" key="6">
    <source>
        <dbReference type="ARBA" id="ARBA00022843"/>
    </source>
</evidence>
<evidence type="ECO:0000256" key="3">
    <source>
        <dbReference type="ARBA" id="ARBA00022553"/>
    </source>
</evidence>
<comment type="caution">
    <text evidence="14">The sequence shown here is derived from an EMBL/GenBank/DDBJ whole genome shotgun (WGS) entry which is preliminary data.</text>
</comment>
<dbReference type="FunFam" id="2.60.200.20:FF:000008">
    <property type="entry name" value="smad nuclear-interacting protein 1"/>
    <property type="match status" value="1"/>
</dbReference>
<proteinExistence type="predicted"/>
<feature type="compositionally biased region" description="Basic residues" evidence="12">
    <location>
        <begin position="1"/>
        <end position="13"/>
    </location>
</feature>
<dbReference type="PANTHER" id="PTHR23308">
    <property type="entry name" value="NUCLEAR INHIBITOR OF PROTEIN PHOSPHATASE-1"/>
    <property type="match status" value="1"/>
</dbReference>
<feature type="compositionally biased region" description="Basic residues" evidence="12">
    <location>
        <begin position="23"/>
        <end position="32"/>
    </location>
</feature>
<dbReference type="OrthoDB" id="444265at2759"/>
<evidence type="ECO:0000313" key="14">
    <source>
        <dbReference type="EMBL" id="RUS81020.1"/>
    </source>
</evidence>
<evidence type="ECO:0000256" key="12">
    <source>
        <dbReference type="SAM" id="MobiDB-lite"/>
    </source>
</evidence>
<dbReference type="GO" id="GO:0005681">
    <property type="term" value="C:spliceosomal complex"/>
    <property type="evidence" value="ECO:0007669"/>
    <property type="project" value="UniProtKB-KW"/>
</dbReference>
<keyword evidence="7" id="KW-0175">Coiled coil</keyword>
<organism evidence="14 15">
    <name type="scientific">Elysia chlorotica</name>
    <name type="common">Eastern emerald elysia</name>
    <name type="synonym">Sea slug</name>
    <dbReference type="NCBI Taxonomy" id="188477"/>
    <lineage>
        <taxon>Eukaryota</taxon>
        <taxon>Metazoa</taxon>
        <taxon>Spiralia</taxon>
        <taxon>Lophotrochozoa</taxon>
        <taxon>Mollusca</taxon>
        <taxon>Gastropoda</taxon>
        <taxon>Heterobranchia</taxon>
        <taxon>Euthyneura</taxon>
        <taxon>Panpulmonata</taxon>
        <taxon>Sacoglossa</taxon>
        <taxon>Placobranchoidea</taxon>
        <taxon>Plakobranchidae</taxon>
        <taxon>Elysia</taxon>
    </lineage>
</organism>
<keyword evidence="6" id="KW-0832">Ubl conjugation</keyword>
<feature type="compositionally biased region" description="Basic and acidic residues" evidence="12">
    <location>
        <begin position="150"/>
        <end position="169"/>
    </location>
</feature>
<keyword evidence="8" id="KW-0943">RNA-mediated gene silencing</keyword>
<protein>
    <recommendedName>
        <fullName evidence="13">FHA domain-containing protein</fullName>
    </recommendedName>
</protein>
<dbReference type="InterPro" id="IPR000253">
    <property type="entry name" value="FHA_dom"/>
</dbReference>
<comment type="subcellular location">
    <subcellularLocation>
        <location evidence="1">Nucleus</location>
    </subcellularLocation>
</comment>
<dbReference type="InterPro" id="IPR008984">
    <property type="entry name" value="SMAD_FHA_dom_sf"/>
</dbReference>
<feature type="compositionally biased region" description="Basic and acidic residues" evidence="12">
    <location>
        <begin position="125"/>
        <end position="143"/>
    </location>
</feature>
<dbReference type="STRING" id="188477.A0A433THH5"/>
<feature type="compositionally biased region" description="Basic residues" evidence="12">
    <location>
        <begin position="114"/>
        <end position="124"/>
    </location>
</feature>
<evidence type="ECO:0000259" key="13">
    <source>
        <dbReference type="PROSITE" id="PS50006"/>
    </source>
</evidence>
<keyword evidence="15" id="KW-1185">Reference proteome</keyword>
<evidence type="ECO:0000256" key="1">
    <source>
        <dbReference type="ARBA" id="ARBA00004123"/>
    </source>
</evidence>
<keyword evidence="10" id="KW-0539">Nucleus</keyword>